<dbReference type="AlphaFoldDB" id="A0A8S1HK04"/>
<dbReference type="OrthoDB" id="10259545at2759"/>
<feature type="signal peptide" evidence="1">
    <location>
        <begin position="1"/>
        <end position="17"/>
    </location>
</feature>
<comment type="caution">
    <text evidence="3">The sequence shown here is derived from an EMBL/GenBank/DDBJ whole genome shotgun (WGS) entry which is preliminary data.</text>
</comment>
<name>A0A8S1HK04_9PELO</name>
<keyword evidence="4" id="KW-1185">Reference proteome</keyword>
<gene>
    <name evidence="3" type="ORF">CAUJ_LOCUS10600</name>
</gene>
<keyword evidence="1" id="KW-0732">Signal</keyword>
<dbReference type="EMBL" id="CAJGYM010000046">
    <property type="protein sequence ID" value="CAD6194681.1"/>
    <property type="molecule type" value="Genomic_DNA"/>
</dbReference>
<organism evidence="3 4">
    <name type="scientific">Caenorhabditis auriculariae</name>
    <dbReference type="NCBI Taxonomy" id="2777116"/>
    <lineage>
        <taxon>Eukaryota</taxon>
        <taxon>Metazoa</taxon>
        <taxon>Ecdysozoa</taxon>
        <taxon>Nematoda</taxon>
        <taxon>Chromadorea</taxon>
        <taxon>Rhabditida</taxon>
        <taxon>Rhabditina</taxon>
        <taxon>Rhabditomorpha</taxon>
        <taxon>Rhabditoidea</taxon>
        <taxon>Rhabditidae</taxon>
        <taxon>Peloderinae</taxon>
        <taxon>Caenorhabditis</taxon>
    </lineage>
</organism>
<dbReference type="InterPro" id="IPR036052">
    <property type="entry name" value="TrpB-like_PALP_sf"/>
</dbReference>
<dbReference type="InterPro" id="IPR001926">
    <property type="entry name" value="TrpB-like_PALP"/>
</dbReference>
<dbReference type="FunFam" id="3.40.50.1100:FF:000079">
    <property type="entry name" value="Putative pyridoxal-phosphate dependent protein F13B12.4"/>
    <property type="match status" value="1"/>
</dbReference>
<protein>
    <recommendedName>
        <fullName evidence="2">Tryptophan synthase beta chain-like PALP domain-containing protein</fullName>
    </recommendedName>
</protein>
<dbReference type="Proteomes" id="UP000835052">
    <property type="component" value="Unassembled WGS sequence"/>
</dbReference>
<feature type="chain" id="PRO_5035885458" description="Tryptophan synthase beta chain-like PALP domain-containing protein" evidence="1">
    <location>
        <begin position="18"/>
        <end position="434"/>
    </location>
</feature>
<feature type="domain" description="Tryptophan synthase beta chain-like PALP" evidence="2">
    <location>
        <begin position="54"/>
        <end position="373"/>
    </location>
</feature>
<dbReference type="InterPro" id="IPR050214">
    <property type="entry name" value="Cys_Synth/Cystath_Beta-Synth"/>
</dbReference>
<sequence>MKSFLLVVATFFPLVHPDLLTKINKDKIPEENAVSEKEAEWRLKAIRKLWSERQSMGRTPLIRFSPRGLPNSDIFLKNETATKTRTLKHRFVWALVLWAITEGKVTSNTSAVYDSTSGNTGASEAYMCSLIGVPYVAVVADNLETEKVRQIESFGGKIMKVPVSDRNKRAKEEAKKTGGFYINQFGNAERAEEYHESGSFHYESTNVFHEILAQFEEDKLQKAKVPDYFVHSAGTGGTISSVGRYIVRYGMPTRVVLADSQYSLFYDYVINNRFTNQSGAGIWTPPGIAGIGYGYDIEPVWYGDTTSLVRHVVNEAMKMPDVATVAALHELNGRGLNVGPSTALNYLVSLYQAYKQRHSSISKRLTIVTIACDPGDFYRSTYLNSTWVDASLGKSGGMKSVKCWREVIVNAMDKGSDFLGQGLTKCYGNFQSSL</sequence>
<dbReference type="GO" id="GO:0019344">
    <property type="term" value="P:cysteine biosynthetic process"/>
    <property type="evidence" value="ECO:0007669"/>
    <property type="project" value="UniProtKB-ARBA"/>
</dbReference>
<dbReference type="Pfam" id="PF00291">
    <property type="entry name" value="PALP"/>
    <property type="match status" value="1"/>
</dbReference>
<evidence type="ECO:0000259" key="2">
    <source>
        <dbReference type="Pfam" id="PF00291"/>
    </source>
</evidence>
<evidence type="ECO:0000256" key="1">
    <source>
        <dbReference type="SAM" id="SignalP"/>
    </source>
</evidence>
<accession>A0A8S1HK04</accession>
<evidence type="ECO:0000313" key="4">
    <source>
        <dbReference type="Proteomes" id="UP000835052"/>
    </source>
</evidence>
<reference evidence="3" key="1">
    <citation type="submission" date="2020-10" db="EMBL/GenBank/DDBJ databases">
        <authorList>
            <person name="Kikuchi T."/>
        </authorList>
    </citation>
    <scope>NUCLEOTIDE SEQUENCE</scope>
    <source>
        <strain evidence="3">NKZ352</strain>
    </source>
</reference>
<evidence type="ECO:0000313" key="3">
    <source>
        <dbReference type="EMBL" id="CAD6194681.1"/>
    </source>
</evidence>
<dbReference type="SUPFAM" id="SSF53686">
    <property type="entry name" value="Tryptophan synthase beta subunit-like PLP-dependent enzymes"/>
    <property type="match status" value="1"/>
</dbReference>
<dbReference type="Gene3D" id="3.40.50.1100">
    <property type="match status" value="2"/>
</dbReference>
<dbReference type="PANTHER" id="PTHR10314">
    <property type="entry name" value="CYSTATHIONINE BETA-SYNTHASE"/>
    <property type="match status" value="1"/>
</dbReference>
<proteinExistence type="predicted"/>